<dbReference type="AlphaFoldDB" id="A0A9Q0MGX4"/>
<proteinExistence type="predicted"/>
<evidence type="ECO:0000313" key="3">
    <source>
        <dbReference type="Proteomes" id="UP001142055"/>
    </source>
</evidence>
<evidence type="ECO:0000256" key="1">
    <source>
        <dbReference type="SAM" id="MobiDB-lite"/>
    </source>
</evidence>
<comment type="caution">
    <text evidence="2">The sequence shown here is derived from an EMBL/GenBank/DDBJ whole genome shotgun (WGS) entry which is preliminary data.</text>
</comment>
<feature type="region of interest" description="Disordered" evidence="1">
    <location>
        <begin position="1"/>
        <end position="57"/>
    </location>
</feature>
<evidence type="ECO:0000313" key="2">
    <source>
        <dbReference type="EMBL" id="KAJ6225599.1"/>
    </source>
</evidence>
<keyword evidence="3" id="KW-1185">Reference proteome</keyword>
<feature type="compositionally biased region" description="Basic and acidic residues" evidence="1">
    <location>
        <begin position="1"/>
        <end position="11"/>
    </location>
</feature>
<reference evidence="2" key="1">
    <citation type="submission" date="2022-12" db="EMBL/GenBank/DDBJ databases">
        <title>Genome assemblies of Blomia tropicalis.</title>
        <authorList>
            <person name="Cui Y."/>
        </authorList>
    </citation>
    <scope>NUCLEOTIDE SEQUENCE</scope>
    <source>
        <tissue evidence="2">Adult mites</tissue>
    </source>
</reference>
<name>A0A9Q0MGX4_BLOTA</name>
<sequence length="57" mass="6885">ADRPDRNRSKSDLTSSINARRVRRVKVFHEQRNRPNNNDRDQYTHTDTDMDRENRSS</sequence>
<dbReference type="Proteomes" id="UP001142055">
    <property type="component" value="Chromosome 1"/>
</dbReference>
<accession>A0A9Q0MGX4</accession>
<feature type="non-terminal residue" evidence="2">
    <location>
        <position position="1"/>
    </location>
</feature>
<gene>
    <name evidence="2" type="ORF">RDWZM_004144</name>
</gene>
<dbReference type="EMBL" id="JAPWDV010000001">
    <property type="protein sequence ID" value="KAJ6225599.1"/>
    <property type="molecule type" value="Genomic_DNA"/>
</dbReference>
<feature type="compositionally biased region" description="Basic and acidic residues" evidence="1">
    <location>
        <begin position="27"/>
        <end position="57"/>
    </location>
</feature>
<protein>
    <submittedName>
        <fullName evidence="2">Uncharacterized protein</fullName>
    </submittedName>
</protein>
<organism evidence="2 3">
    <name type="scientific">Blomia tropicalis</name>
    <name type="common">Mite</name>
    <dbReference type="NCBI Taxonomy" id="40697"/>
    <lineage>
        <taxon>Eukaryota</taxon>
        <taxon>Metazoa</taxon>
        <taxon>Ecdysozoa</taxon>
        <taxon>Arthropoda</taxon>
        <taxon>Chelicerata</taxon>
        <taxon>Arachnida</taxon>
        <taxon>Acari</taxon>
        <taxon>Acariformes</taxon>
        <taxon>Sarcoptiformes</taxon>
        <taxon>Astigmata</taxon>
        <taxon>Glycyphagoidea</taxon>
        <taxon>Echimyopodidae</taxon>
        <taxon>Blomia</taxon>
    </lineage>
</organism>